<keyword evidence="1" id="KW-1133">Transmembrane helix</keyword>
<evidence type="ECO:0000256" key="1">
    <source>
        <dbReference type="SAM" id="Phobius"/>
    </source>
</evidence>
<gene>
    <name evidence="2" type="ORF">AWB78_07471</name>
</gene>
<keyword evidence="3" id="KW-1185">Reference proteome</keyword>
<reference evidence="2" key="1">
    <citation type="submission" date="2016-01" db="EMBL/GenBank/DDBJ databases">
        <authorList>
            <person name="Peeters C."/>
        </authorList>
    </citation>
    <scope>NUCLEOTIDE SEQUENCE</scope>
    <source>
        <strain evidence="2">LMG 29321</strain>
    </source>
</reference>
<feature type="transmembrane region" description="Helical" evidence="1">
    <location>
        <begin position="12"/>
        <end position="33"/>
    </location>
</feature>
<dbReference type="Proteomes" id="UP000071859">
    <property type="component" value="Unassembled WGS sequence"/>
</dbReference>
<dbReference type="AlphaFoldDB" id="A0A158EER0"/>
<name>A0A158EER0_9BURK</name>
<evidence type="ECO:0000313" key="3">
    <source>
        <dbReference type="Proteomes" id="UP000071859"/>
    </source>
</evidence>
<accession>A0A158EER0</accession>
<comment type="caution">
    <text evidence="2">The sequence shown here is derived from an EMBL/GenBank/DDBJ whole genome shotgun (WGS) entry which is preliminary data.</text>
</comment>
<dbReference type="EMBL" id="FCOX02000080">
    <property type="protein sequence ID" value="SAL05392.1"/>
    <property type="molecule type" value="Genomic_DNA"/>
</dbReference>
<keyword evidence="1" id="KW-0472">Membrane</keyword>
<proteinExistence type="predicted"/>
<protein>
    <submittedName>
        <fullName evidence="2">Uncharacterized protein</fullName>
    </submittedName>
</protein>
<sequence>MHRATTRGRASLVAAAILLGVLYAGSTLVTPLYPL</sequence>
<keyword evidence="1" id="KW-0812">Transmembrane</keyword>
<evidence type="ECO:0000313" key="2">
    <source>
        <dbReference type="EMBL" id="SAL05392.1"/>
    </source>
</evidence>
<organism evidence="2 3">
    <name type="scientific">Caballeronia calidae</name>
    <dbReference type="NCBI Taxonomy" id="1777139"/>
    <lineage>
        <taxon>Bacteria</taxon>
        <taxon>Pseudomonadati</taxon>
        <taxon>Pseudomonadota</taxon>
        <taxon>Betaproteobacteria</taxon>
        <taxon>Burkholderiales</taxon>
        <taxon>Burkholderiaceae</taxon>
        <taxon>Caballeronia</taxon>
    </lineage>
</organism>